<dbReference type="PANTHER" id="PTHR22761:SF46">
    <property type="entry name" value="CHARGED MULTIVESICULAR BODY PROTEIN 7"/>
    <property type="match status" value="1"/>
</dbReference>
<feature type="domain" description="CHMP7 winged helix" evidence="5">
    <location>
        <begin position="207"/>
        <end position="280"/>
    </location>
</feature>
<dbReference type="Pfam" id="PF03357">
    <property type="entry name" value="Snf7"/>
    <property type="match status" value="1"/>
</dbReference>
<keyword evidence="7" id="KW-1185">Reference proteome</keyword>
<evidence type="ECO:0000256" key="2">
    <source>
        <dbReference type="SAM" id="Coils"/>
    </source>
</evidence>
<feature type="coiled-coil region" evidence="2">
    <location>
        <begin position="297"/>
        <end position="368"/>
    </location>
</feature>
<gene>
    <name evidence="6" type="ORF">CJOHNSTONI_LOCUS9473</name>
</gene>
<dbReference type="InterPro" id="IPR005024">
    <property type="entry name" value="Snf7_fam"/>
</dbReference>
<feature type="signal peptide" evidence="4">
    <location>
        <begin position="1"/>
        <end position="19"/>
    </location>
</feature>
<comment type="similarity">
    <text evidence="1">Belongs to the SNF7 family.</text>
</comment>
<reference evidence="6" key="1">
    <citation type="submission" date="2021-09" db="EMBL/GenBank/DDBJ databases">
        <authorList>
            <consortium name="Pathogen Informatics"/>
        </authorList>
    </citation>
    <scope>NUCLEOTIDE SEQUENCE</scope>
</reference>
<dbReference type="Proteomes" id="UP000746747">
    <property type="component" value="Unassembled WGS sequence"/>
</dbReference>
<proteinExistence type="inferred from homology"/>
<keyword evidence="3" id="KW-1133">Transmembrane helix</keyword>
<accession>A0A8J2MC96</accession>
<dbReference type="GO" id="GO:0000815">
    <property type="term" value="C:ESCRT III complex"/>
    <property type="evidence" value="ECO:0007669"/>
    <property type="project" value="TreeGrafter"/>
</dbReference>
<evidence type="ECO:0000313" key="7">
    <source>
        <dbReference type="Proteomes" id="UP000746747"/>
    </source>
</evidence>
<evidence type="ECO:0000256" key="4">
    <source>
        <dbReference type="SAM" id="SignalP"/>
    </source>
</evidence>
<evidence type="ECO:0000313" key="6">
    <source>
        <dbReference type="EMBL" id="CAG9539912.1"/>
    </source>
</evidence>
<dbReference type="Gene3D" id="6.10.140.1230">
    <property type="match status" value="1"/>
</dbReference>
<sequence>MLTLAVVLLIPLATTTTSSFLKTHDGMTVPAYRRNHPFLIMGTMLQLMGVIIAMNDIAFFIISVFCNLQSRLRLSVMGSKRLFPEVWADDDQMSGLMSMIKVREVNPNDYDRKVEFWSDMIAKSCDIEKNSIFTIDILKRRFRRGDQLPGSLDVIIQHMLDTGEIITLDDYKARNQNWLQRRYKSFVGSLLGATSDNQTEYVHLPTVQKHADNMLEFFRSEYAVDDDMLPEIVDSAEFFDECKNLVANKKAYDVALTELVNRGEITIGSSKIGEEILKFRDNSARGPIKWTESDASVHDMRRAMSKLEHEIKRLELKAKKAEQDARLYIRQGDKNHAAHYLRQKKRALKEVEAKDNQYQRLLEMMQQLGRTKQNKQILDAYKAGADAFKATLQRQGISPEEIDETMDNIGDAMATAEEIQDAIAAGVPMSATDELEAELNAILAEDNSEIDLMIKNLPDISPEKSSAAGSVKTAKVTVDDSIAARLKRLREAALP</sequence>
<feature type="chain" id="PRO_5035151942" description="CHMP7 winged helix domain-containing protein" evidence="4">
    <location>
        <begin position="20"/>
        <end position="495"/>
    </location>
</feature>
<keyword evidence="3" id="KW-0812">Transmembrane</keyword>
<dbReference type="Pfam" id="PF25880">
    <property type="entry name" value="WHD_CHMP7_1st"/>
    <property type="match status" value="1"/>
</dbReference>
<keyword evidence="2" id="KW-0175">Coiled coil</keyword>
<name>A0A8J2MC96_9BILA</name>
<evidence type="ECO:0000256" key="3">
    <source>
        <dbReference type="SAM" id="Phobius"/>
    </source>
</evidence>
<dbReference type="PANTHER" id="PTHR22761">
    <property type="entry name" value="CHARGED MULTIVESICULAR BODY PROTEIN"/>
    <property type="match status" value="1"/>
</dbReference>
<dbReference type="GO" id="GO:0009898">
    <property type="term" value="C:cytoplasmic side of plasma membrane"/>
    <property type="evidence" value="ECO:0007669"/>
    <property type="project" value="TreeGrafter"/>
</dbReference>
<comment type="caution">
    <text evidence="6">The sequence shown here is derived from an EMBL/GenBank/DDBJ whole genome shotgun (WGS) entry which is preliminary data.</text>
</comment>
<dbReference type="InterPro" id="IPR057471">
    <property type="entry name" value="CHMP7_WHD"/>
</dbReference>
<protein>
    <recommendedName>
        <fullName evidence="5">CHMP7 winged helix domain-containing protein</fullName>
    </recommendedName>
</protein>
<organism evidence="6 7">
    <name type="scientific">Cercopithifilaria johnstoni</name>
    <dbReference type="NCBI Taxonomy" id="2874296"/>
    <lineage>
        <taxon>Eukaryota</taxon>
        <taxon>Metazoa</taxon>
        <taxon>Ecdysozoa</taxon>
        <taxon>Nematoda</taxon>
        <taxon>Chromadorea</taxon>
        <taxon>Rhabditida</taxon>
        <taxon>Spirurina</taxon>
        <taxon>Spiruromorpha</taxon>
        <taxon>Filarioidea</taxon>
        <taxon>Onchocercidae</taxon>
        <taxon>Cercopithifilaria</taxon>
    </lineage>
</organism>
<dbReference type="EMBL" id="CAKAEH010001869">
    <property type="protein sequence ID" value="CAG9539912.1"/>
    <property type="molecule type" value="Genomic_DNA"/>
</dbReference>
<evidence type="ECO:0000256" key="1">
    <source>
        <dbReference type="ARBA" id="ARBA00006190"/>
    </source>
</evidence>
<dbReference type="GO" id="GO:0005771">
    <property type="term" value="C:multivesicular body"/>
    <property type="evidence" value="ECO:0007669"/>
    <property type="project" value="TreeGrafter"/>
</dbReference>
<dbReference type="GO" id="GO:0006900">
    <property type="term" value="P:vesicle budding from membrane"/>
    <property type="evidence" value="ECO:0007669"/>
    <property type="project" value="TreeGrafter"/>
</dbReference>
<dbReference type="GO" id="GO:0032511">
    <property type="term" value="P:late endosome to vacuole transport via multivesicular body sorting pathway"/>
    <property type="evidence" value="ECO:0007669"/>
    <property type="project" value="TreeGrafter"/>
</dbReference>
<dbReference type="Pfam" id="PF25239">
    <property type="entry name" value="WHD_CHMP7"/>
    <property type="match status" value="1"/>
</dbReference>
<evidence type="ECO:0000259" key="5">
    <source>
        <dbReference type="Pfam" id="PF25239"/>
    </source>
</evidence>
<keyword evidence="4" id="KW-0732">Signal</keyword>
<keyword evidence="3" id="KW-0472">Membrane</keyword>
<dbReference type="OrthoDB" id="10250120at2759"/>
<feature type="transmembrane region" description="Helical" evidence="3">
    <location>
        <begin position="45"/>
        <end position="68"/>
    </location>
</feature>
<dbReference type="AlphaFoldDB" id="A0A8J2MC96"/>